<dbReference type="Proteomes" id="UP000014680">
    <property type="component" value="Unassembled WGS sequence"/>
</dbReference>
<keyword evidence="2" id="KW-1185">Reference proteome</keyword>
<sequence>MESVVILNTSGDVLFQSIQQKYLKCIDFYVQNLLNNERDNFVISNDVLFVRYIRNGLHFLTFTEKNYSVAICISLLQQIATAIGDLCNGTNENEIRTNLIRVSEIIDELTKKISLKPYHIVSPLVSTFSLSQMFSGNENDGIFVEHIETLSSNGNISGIINIKSSVPQQFNFVLKHPEDVVFYGTKPQNGFVSIPLLFGTTRVLSYKMHKEVNPPFLIQMKVEKNENYIKFVVSVTQRVIGKCYLIFHRPSHITTVRTIDGNGVLDLLSYHDKVRYSVIGTGSLKFSYQDGVVPCVSDFPFVTVEFEAEKTIVSGTQIIRLSPERKETPVYLKQATKQGSWTIRVV</sequence>
<gene>
    <name evidence="1" type="ORF">EIN_224170</name>
</gene>
<dbReference type="GeneID" id="14887223"/>
<dbReference type="KEGG" id="eiv:EIN_224170"/>
<reference evidence="1 2" key="1">
    <citation type="submission" date="2012-10" db="EMBL/GenBank/DDBJ databases">
        <authorList>
            <person name="Zafar N."/>
            <person name="Inman J."/>
            <person name="Hall N."/>
            <person name="Lorenzi H."/>
            <person name="Caler E."/>
        </authorList>
    </citation>
    <scope>NUCLEOTIDE SEQUENCE [LARGE SCALE GENOMIC DNA]</scope>
    <source>
        <strain evidence="1 2">IP1</strain>
    </source>
</reference>
<dbReference type="SUPFAM" id="SSF49447">
    <property type="entry name" value="Second domain of Mu2 adaptin subunit (ap50) of ap2 adaptor"/>
    <property type="match status" value="1"/>
</dbReference>
<protein>
    <recommendedName>
        <fullName evidence="3">MHD domain-containing protein</fullName>
    </recommendedName>
</protein>
<dbReference type="OrthoDB" id="27586at2759"/>
<dbReference type="OMA" id="NYSVAIC"/>
<evidence type="ECO:0000313" key="2">
    <source>
        <dbReference type="Proteomes" id="UP000014680"/>
    </source>
</evidence>
<dbReference type="Gene3D" id="3.30.450.60">
    <property type="match status" value="1"/>
</dbReference>
<dbReference type="EMBL" id="KB206756">
    <property type="protein sequence ID" value="ELP88174.1"/>
    <property type="molecule type" value="Genomic_DNA"/>
</dbReference>
<dbReference type="RefSeq" id="XP_004254945.1">
    <property type="nucleotide sequence ID" value="XM_004254897.1"/>
</dbReference>
<dbReference type="AlphaFoldDB" id="A0A0A1U2B7"/>
<accession>A0A0A1U2B7</accession>
<dbReference type="SUPFAM" id="SSF64356">
    <property type="entry name" value="SNARE-like"/>
    <property type="match status" value="1"/>
</dbReference>
<organism evidence="1 2">
    <name type="scientific">Entamoeba invadens IP1</name>
    <dbReference type="NCBI Taxonomy" id="370355"/>
    <lineage>
        <taxon>Eukaryota</taxon>
        <taxon>Amoebozoa</taxon>
        <taxon>Evosea</taxon>
        <taxon>Archamoebae</taxon>
        <taxon>Mastigamoebida</taxon>
        <taxon>Entamoebidae</taxon>
        <taxon>Entamoeba</taxon>
    </lineage>
</organism>
<dbReference type="InterPro" id="IPR011012">
    <property type="entry name" value="Longin-like_dom_sf"/>
</dbReference>
<evidence type="ECO:0008006" key="3">
    <source>
        <dbReference type="Google" id="ProtNLM"/>
    </source>
</evidence>
<dbReference type="VEuPathDB" id="AmoebaDB:EIN_224170"/>
<name>A0A0A1U2B7_ENTIV</name>
<evidence type="ECO:0000313" key="1">
    <source>
        <dbReference type="EMBL" id="ELP88174.1"/>
    </source>
</evidence>
<proteinExistence type="predicted"/>
<dbReference type="InterPro" id="IPR036168">
    <property type="entry name" value="AP2_Mu_C_sf"/>
</dbReference>